<organism evidence="1 2">
    <name type="scientific">Cercophora newfieldiana</name>
    <dbReference type="NCBI Taxonomy" id="92897"/>
    <lineage>
        <taxon>Eukaryota</taxon>
        <taxon>Fungi</taxon>
        <taxon>Dikarya</taxon>
        <taxon>Ascomycota</taxon>
        <taxon>Pezizomycotina</taxon>
        <taxon>Sordariomycetes</taxon>
        <taxon>Sordariomycetidae</taxon>
        <taxon>Sordariales</taxon>
        <taxon>Lasiosphaeriaceae</taxon>
        <taxon>Cercophora</taxon>
    </lineage>
</organism>
<evidence type="ECO:0000313" key="1">
    <source>
        <dbReference type="EMBL" id="KAK0656357.1"/>
    </source>
</evidence>
<accession>A0AA39YPJ7</accession>
<reference evidence="1" key="1">
    <citation type="submission" date="2023-06" db="EMBL/GenBank/DDBJ databases">
        <title>Genome-scale phylogeny and comparative genomics of the fungal order Sordariales.</title>
        <authorList>
            <consortium name="Lawrence Berkeley National Laboratory"/>
            <person name="Hensen N."/>
            <person name="Bonometti L."/>
            <person name="Westerberg I."/>
            <person name="Brannstrom I.O."/>
            <person name="Guillou S."/>
            <person name="Cros-Aarteil S."/>
            <person name="Calhoun S."/>
            <person name="Haridas S."/>
            <person name="Kuo A."/>
            <person name="Mondo S."/>
            <person name="Pangilinan J."/>
            <person name="Riley R."/>
            <person name="Labutti K."/>
            <person name="Andreopoulos B."/>
            <person name="Lipzen A."/>
            <person name="Chen C."/>
            <person name="Yanf M."/>
            <person name="Daum C."/>
            <person name="Ng V."/>
            <person name="Clum A."/>
            <person name="Steindorff A."/>
            <person name="Ohm R."/>
            <person name="Martin F."/>
            <person name="Silar P."/>
            <person name="Natvig D."/>
            <person name="Lalanne C."/>
            <person name="Gautier V."/>
            <person name="Ament-Velasquez S.L."/>
            <person name="Kruys A."/>
            <person name="Hutchinson M.I."/>
            <person name="Powell A.J."/>
            <person name="Barry K."/>
            <person name="Miller A.N."/>
            <person name="Grigoriev I.V."/>
            <person name="Debuchy R."/>
            <person name="Gladieux P."/>
            <person name="Thoren M.H."/>
            <person name="Johannesson H."/>
        </authorList>
    </citation>
    <scope>NUCLEOTIDE SEQUENCE</scope>
    <source>
        <strain evidence="1">SMH2532-1</strain>
    </source>
</reference>
<protein>
    <submittedName>
        <fullName evidence="1">Uncharacterized protein</fullName>
    </submittedName>
</protein>
<dbReference type="AlphaFoldDB" id="A0AA39YPJ7"/>
<sequence length="93" mass="10501">MCLNRSRLSLSRLLHLGAHRNAPHNPTTQQRRPLSAPFCRCRSKQTSHWASDATCKISCVCQPAFELRAYDGSWFMTQLSRHLRPPGRVIGAG</sequence>
<dbReference type="EMBL" id="JAULSV010000001">
    <property type="protein sequence ID" value="KAK0656357.1"/>
    <property type="molecule type" value="Genomic_DNA"/>
</dbReference>
<comment type="caution">
    <text evidence="1">The sequence shown here is derived from an EMBL/GenBank/DDBJ whole genome shotgun (WGS) entry which is preliminary data.</text>
</comment>
<gene>
    <name evidence="1" type="ORF">B0T16DRAFT_399155</name>
</gene>
<name>A0AA39YPJ7_9PEZI</name>
<evidence type="ECO:0000313" key="2">
    <source>
        <dbReference type="Proteomes" id="UP001174936"/>
    </source>
</evidence>
<proteinExistence type="predicted"/>
<keyword evidence="2" id="KW-1185">Reference proteome</keyword>
<dbReference type="Proteomes" id="UP001174936">
    <property type="component" value="Unassembled WGS sequence"/>
</dbReference>